<protein>
    <submittedName>
        <fullName evidence="1">Uncharacterized protein</fullName>
    </submittedName>
</protein>
<feature type="non-terminal residue" evidence="1">
    <location>
        <position position="1"/>
    </location>
</feature>
<organism evidence="1 2">
    <name type="scientific">Adineta ricciae</name>
    <name type="common">Rotifer</name>
    <dbReference type="NCBI Taxonomy" id="249248"/>
    <lineage>
        <taxon>Eukaryota</taxon>
        <taxon>Metazoa</taxon>
        <taxon>Spiralia</taxon>
        <taxon>Gnathifera</taxon>
        <taxon>Rotifera</taxon>
        <taxon>Eurotatoria</taxon>
        <taxon>Bdelloidea</taxon>
        <taxon>Adinetida</taxon>
        <taxon>Adinetidae</taxon>
        <taxon>Adineta</taxon>
    </lineage>
</organism>
<dbReference type="EMBL" id="CAJNOR010006664">
    <property type="protein sequence ID" value="CAF1600660.1"/>
    <property type="molecule type" value="Genomic_DNA"/>
</dbReference>
<keyword evidence="2" id="KW-1185">Reference proteome</keyword>
<dbReference type="AlphaFoldDB" id="A0A816AXZ1"/>
<gene>
    <name evidence="1" type="ORF">XAT740_LOCUS47676</name>
</gene>
<dbReference type="Proteomes" id="UP000663828">
    <property type="component" value="Unassembled WGS sequence"/>
</dbReference>
<evidence type="ECO:0000313" key="1">
    <source>
        <dbReference type="EMBL" id="CAF1600660.1"/>
    </source>
</evidence>
<evidence type="ECO:0000313" key="2">
    <source>
        <dbReference type="Proteomes" id="UP000663828"/>
    </source>
</evidence>
<name>A0A816AXZ1_ADIRI</name>
<reference evidence="1" key="1">
    <citation type="submission" date="2021-02" db="EMBL/GenBank/DDBJ databases">
        <authorList>
            <person name="Nowell W R."/>
        </authorList>
    </citation>
    <scope>NUCLEOTIDE SEQUENCE</scope>
</reference>
<accession>A0A816AXZ1</accession>
<comment type="caution">
    <text evidence="1">The sequence shown here is derived from an EMBL/GenBank/DDBJ whole genome shotgun (WGS) entry which is preliminary data.</text>
</comment>
<proteinExistence type="predicted"/>
<sequence>ISDGQQLIPRIFIVIMRFVRFHMTHMSTWDKISAADYYYY</sequence>